<organism evidence="13 14">
    <name type="scientific">Macleaya cordata</name>
    <name type="common">Five-seeded plume-poppy</name>
    <name type="synonym">Bocconia cordata</name>
    <dbReference type="NCBI Taxonomy" id="56857"/>
    <lineage>
        <taxon>Eukaryota</taxon>
        <taxon>Viridiplantae</taxon>
        <taxon>Streptophyta</taxon>
        <taxon>Embryophyta</taxon>
        <taxon>Tracheophyta</taxon>
        <taxon>Spermatophyta</taxon>
        <taxon>Magnoliopsida</taxon>
        <taxon>Ranunculales</taxon>
        <taxon>Papaveraceae</taxon>
        <taxon>Papaveroideae</taxon>
        <taxon>Macleaya</taxon>
    </lineage>
</organism>
<evidence type="ECO:0000313" key="14">
    <source>
        <dbReference type="Proteomes" id="UP000195402"/>
    </source>
</evidence>
<evidence type="ECO:0000256" key="6">
    <source>
        <dbReference type="ARBA" id="ARBA00093266"/>
    </source>
</evidence>
<keyword evidence="4" id="KW-0694">RNA-binding</keyword>
<proteinExistence type="predicted"/>
<dbReference type="CDD" id="cd18091">
    <property type="entry name" value="SpoU-like_TRM3-like"/>
    <property type="match status" value="1"/>
</dbReference>
<keyword evidence="3" id="KW-0949">S-adenosyl-L-methionine</keyword>
<dbReference type="SUPFAM" id="SSF75217">
    <property type="entry name" value="alpha/beta knot"/>
    <property type="match status" value="1"/>
</dbReference>
<dbReference type="GO" id="GO:0003723">
    <property type="term" value="F:RNA binding"/>
    <property type="evidence" value="ECO:0007669"/>
    <property type="project" value="UniProtKB-KW"/>
</dbReference>
<dbReference type="EC" id="2.1.1.34" evidence="8"/>
<dbReference type="InterPro" id="IPR029028">
    <property type="entry name" value="Alpha/beta_knot_MTases"/>
</dbReference>
<dbReference type="STRING" id="56857.A0A200QWZ7"/>
<evidence type="ECO:0000256" key="11">
    <source>
        <dbReference type="SAM" id="MobiDB-lite"/>
    </source>
</evidence>
<keyword evidence="1 13" id="KW-0489">Methyltransferase</keyword>
<evidence type="ECO:0000256" key="2">
    <source>
        <dbReference type="ARBA" id="ARBA00022679"/>
    </source>
</evidence>
<sequence length="1866" mass="209387">MMSAPPPPPLPPSPLPEDQEEKETSDFKTNSISIASSLTNSFRLVPPAAVPAILDSILTTTTTSSTTSISSSSTLFDSLLDAFSHLITKGIFEEIGGEDSVQSIYITSFTTALCYLLKKSGTNPNALQSFIWRGFLPAMEIIPANYHELLNLITELICDVVIESNTWAVIESTLVPFSLRSIGLSIGMLENEELAVYQWSRPSTLQGPKAKLSHLEVYSEQMPALSVALPVHIPCHVLTSLLTASLRCDQAKPSTSEPMVVNGGCAERFARNLHSNLCDMAVQLLSQSPENRSCAIRLLLPFIFMGFASDYSFQISIHGQTPVLSGKYFFAKLWNCCREMFSLGPLGRKDAYNVLSLYLSHSRTKGCEDDALVDRIAEFDIRAEKEFWDEIKQGLVDKEGSVRKQSLHILKIALRQSEGRQCYTSVSETTLHEQSSNARGITKRGQWAEKEAKSMGVGQICKPDDPCLNGHQRWEAFVLLYEMLEEYGTHLVEAAWNHQISLLLHFSRDLDSSTNPISEVYQNQLETLEGTFSWLAVLWERGLCHENPQVRCLIMQSFLGIDWTSHGNCAKEVPESFVLGPFLQGLNDPVHHKDFGCKGVYTSKTIESAANFLHHFCSYFSGREHIAFLCSLASIVKQESFGRAGLMAFSVCIASAACGRETHSKAGSHDMVLLESAEESSFDDNKAYLLDILRLVIESSKQHFNPNYRLRVCNKVLEAASSVMCTSDVPIETLMHFFSKVPREFTDCGGSLRGKVKEWFFRCKKKDWHSNLPSTKMHVLESLCHFPKKFIHYHHSPEGFVAYDDEDLDAWAFEAQRWARLLFLVITEEHHLKSLFKFLQDYGINIFKQNNHLEWVPPKFLILALSLIQELSIIQEKSSYCAVKIRNDMEVGMPENSDLFSSREASIVFEKFNGHFRLILEELLLFAKSACSIFWASPVIKDDLLPCSVTGKLGGPSPRRLSSSTTTAVLNAILSMRTIASISLWCTQLKNDSLLDSTFAFLWSFSWQVILSPTFDTEAGAEVRLAAYEALAPVLKTLSSATFPMGLDLILANDQVLPEGEGKPLLDYFVLCFLQNINDLLAIGVLTRSRRAILMNWKWLCLVSLLSIPYCVIENGVHSGGTTAFFSGAAIKSIFVDLVESLENAGESSVLPILRSVRLVLGLFTSGRMGSAVSLYDILDTEMMSKLMHSSWIFHVNCNKRRVAHIAALLSSVLHSSVFSDESMHETTDSIQGPMKLFVEQILEEGTKSPRTIRLSALHLTGLWFLNPKMIKYYIKELKLLSLYGSVAFDEDFEAELAESNDARMEVSLLAKSPDSELTEAFINTELYARVSVAVLFYKLADMADRLGSTMENEDCHAALQSGKLFLLELLDSVVNDKDLTKELYKKYSGIHRRKVRAWQMICILSRFVREDIVQQVTSILHLCLYRNNLPSVRQYLETFAIQIYLKFPSLVADQLGPIFRDYNMRPQALASYVFIATNVILHTTEELVRFRHLNQLLPPIIPLLTSHHHSLRGFTQLLVYQVLFKLIPPLDSNAPEIVPLEKKCFGDLKLYLAENSDCVRLRESMEGFLDAFDPIRSSAPSGVFTARGKELEFECVPTSLLEKVITFLNDVREELRCSMAKDAATIKNESLATGESCNGMLVSRDVSLDFQKKITLSQHERLDYHGDTFLEMEKEDELLNQVLQSRIADSERMKASRQQCIVVASLLDRIPNLAGLARTCEVFKTAGLAVADASVVNDKQFQLISVTAEKWVPIIEVPVSSLKVFLEKKKREGFSILGLEQTANSIPLDQYTFPKKMVLVLGREKEGIPVDIIHVLDGCVEIPQLGVVRSLNVHVSGAIALWEYTRQQRTQLSSSSSSWSTYYSV</sequence>
<evidence type="ECO:0000256" key="7">
    <source>
        <dbReference type="ARBA" id="ARBA00093361"/>
    </source>
</evidence>
<evidence type="ECO:0000259" key="12">
    <source>
        <dbReference type="Pfam" id="PF00588"/>
    </source>
</evidence>
<dbReference type="InterPro" id="IPR044748">
    <property type="entry name" value="Trm3/TARBP1_C"/>
</dbReference>
<accession>A0A200QWZ7</accession>
<dbReference type="OMA" id="GQEMAKC"/>
<comment type="caution">
    <text evidence="13">The sequence shown here is derived from an EMBL/GenBank/DDBJ whole genome shotgun (WGS) entry which is preliminary data.</text>
</comment>
<evidence type="ECO:0000313" key="13">
    <source>
        <dbReference type="EMBL" id="OVA14952.1"/>
    </source>
</evidence>
<dbReference type="InterPro" id="IPR029026">
    <property type="entry name" value="tRNA_m1G_MTases_N"/>
</dbReference>
<dbReference type="PANTHER" id="PTHR12029">
    <property type="entry name" value="RNA METHYLTRANSFERASE"/>
    <property type="match status" value="1"/>
</dbReference>
<dbReference type="EMBL" id="MVGT01000933">
    <property type="protein sequence ID" value="OVA14952.1"/>
    <property type="molecule type" value="Genomic_DNA"/>
</dbReference>
<evidence type="ECO:0000256" key="4">
    <source>
        <dbReference type="ARBA" id="ARBA00022884"/>
    </source>
</evidence>
<evidence type="ECO:0000256" key="9">
    <source>
        <dbReference type="ARBA" id="ARBA00093636"/>
    </source>
</evidence>
<dbReference type="PANTHER" id="PTHR12029:SF11">
    <property type="entry name" value="METHYLTRANSFERASE TARBP1-RELATED"/>
    <property type="match status" value="1"/>
</dbReference>
<dbReference type="InterPro" id="IPR045330">
    <property type="entry name" value="TRM3/TARBP1"/>
</dbReference>
<dbReference type="Proteomes" id="UP000195402">
    <property type="component" value="Unassembled WGS sequence"/>
</dbReference>
<comment type="catalytic activity">
    <reaction evidence="6">
        <text>guanosine(18) in tRNA + S-adenosyl-L-methionine = 2'-O-methylguanosine(18) in tRNA + S-adenosyl-L-homocysteine + H(+)</text>
        <dbReference type="Rhea" id="RHEA:20077"/>
        <dbReference type="Rhea" id="RHEA-COMP:10190"/>
        <dbReference type="Rhea" id="RHEA-COMP:10192"/>
        <dbReference type="ChEBI" id="CHEBI:15378"/>
        <dbReference type="ChEBI" id="CHEBI:57856"/>
        <dbReference type="ChEBI" id="CHEBI:59789"/>
        <dbReference type="ChEBI" id="CHEBI:74269"/>
        <dbReference type="ChEBI" id="CHEBI:74445"/>
        <dbReference type="EC" id="2.1.1.34"/>
    </reaction>
    <physiologicalReaction direction="left-to-right" evidence="6">
        <dbReference type="Rhea" id="RHEA:20078"/>
    </physiologicalReaction>
</comment>
<dbReference type="FunFam" id="3.40.1280.10:FF:000010">
    <property type="entry name" value="probable methyltransferase TARBP1"/>
    <property type="match status" value="1"/>
</dbReference>
<dbReference type="InterPro" id="IPR016024">
    <property type="entry name" value="ARM-type_fold"/>
</dbReference>
<feature type="domain" description="tRNA/rRNA methyltransferase SpoU type" evidence="12">
    <location>
        <begin position="1702"/>
        <end position="1843"/>
    </location>
</feature>
<evidence type="ECO:0000256" key="3">
    <source>
        <dbReference type="ARBA" id="ARBA00022691"/>
    </source>
</evidence>
<reference evidence="13 14" key="1">
    <citation type="journal article" date="2017" name="Mol. Plant">
        <title>The Genome of Medicinal Plant Macleaya cordata Provides New Insights into Benzylisoquinoline Alkaloids Metabolism.</title>
        <authorList>
            <person name="Liu X."/>
            <person name="Liu Y."/>
            <person name="Huang P."/>
            <person name="Ma Y."/>
            <person name="Qing Z."/>
            <person name="Tang Q."/>
            <person name="Cao H."/>
            <person name="Cheng P."/>
            <person name="Zheng Y."/>
            <person name="Yuan Z."/>
            <person name="Zhou Y."/>
            <person name="Liu J."/>
            <person name="Tang Z."/>
            <person name="Zhuo Y."/>
            <person name="Zhang Y."/>
            <person name="Yu L."/>
            <person name="Huang J."/>
            <person name="Yang P."/>
            <person name="Peng Q."/>
            <person name="Zhang J."/>
            <person name="Jiang W."/>
            <person name="Zhang Z."/>
            <person name="Lin K."/>
            <person name="Ro D.K."/>
            <person name="Chen X."/>
            <person name="Xiong X."/>
            <person name="Shang Y."/>
            <person name="Huang S."/>
            <person name="Zeng J."/>
        </authorList>
    </citation>
    <scope>NUCLEOTIDE SEQUENCE [LARGE SCALE GENOMIC DNA]</scope>
    <source>
        <strain evidence="14">cv. BLH2017</strain>
        <tissue evidence="13">Root</tissue>
    </source>
</reference>
<keyword evidence="14" id="KW-1185">Reference proteome</keyword>
<evidence type="ECO:0000256" key="8">
    <source>
        <dbReference type="ARBA" id="ARBA00093594"/>
    </source>
</evidence>
<gene>
    <name evidence="13" type="ORF">BVC80_8959g14</name>
</gene>
<dbReference type="SUPFAM" id="SSF48371">
    <property type="entry name" value="ARM repeat"/>
    <property type="match status" value="1"/>
</dbReference>
<keyword evidence="5" id="KW-0007">Acetylation</keyword>
<name>A0A200QWZ7_MACCD</name>
<evidence type="ECO:0000256" key="1">
    <source>
        <dbReference type="ARBA" id="ARBA00022603"/>
    </source>
</evidence>
<keyword evidence="2 13" id="KW-0808">Transferase</keyword>
<dbReference type="Pfam" id="PF00588">
    <property type="entry name" value="SpoU_methylase"/>
    <property type="match status" value="1"/>
</dbReference>
<dbReference type="OrthoDB" id="241340at2759"/>
<comment type="function">
    <text evidence="7">S-adenosyl-L-methionine-dependent 2'-O-ribose methyltransferase that catalyzes the formation of 2'-O-methylguanosine at position 18 (Gm18) in a subset of tRNA. Selectively mediates Gm18 methylation of tRNAGln-TTG/CTG and tRNASer-TGA/GCT. Gm18 modification can enhance the stability of modified tRNAs.</text>
</comment>
<dbReference type="GO" id="GO:0141100">
    <property type="term" value="F:tRNA (guanine(18)-2'-O)-methyltransferase activity"/>
    <property type="evidence" value="ECO:0007669"/>
    <property type="project" value="UniProtKB-EC"/>
</dbReference>
<evidence type="ECO:0000256" key="5">
    <source>
        <dbReference type="ARBA" id="ARBA00022990"/>
    </source>
</evidence>
<dbReference type="GO" id="GO:0030488">
    <property type="term" value="P:tRNA methylation"/>
    <property type="evidence" value="ECO:0007669"/>
    <property type="project" value="InterPro"/>
</dbReference>
<evidence type="ECO:0000256" key="10">
    <source>
        <dbReference type="ARBA" id="ARBA00093656"/>
    </source>
</evidence>
<dbReference type="FunCoup" id="A0A200QWZ7">
    <property type="interactions" value="655"/>
</dbReference>
<feature type="compositionally biased region" description="Pro residues" evidence="11">
    <location>
        <begin position="1"/>
        <end position="15"/>
    </location>
</feature>
<feature type="region of interest" description="Disordered" evidence="11">
    <location>
        <begin position="1"/>
        <end position="28"/>
    </location>
</feature>
<dbReference type="Gene3D" id="3.40.1280.10">
    <property type="match status" value="1"/>
</dbReference>
<protein>
    <recommendedName>
        <fullName evidence="9">tRNA (guanosine(18)-2'-O)-methyltransferase TARBP1</fullName>
        <ecNumber evidence="8">2.1.1.34</ecNumber>
    </recommendedName>
    <alternativeName>
        <fullName evidence="10">TAR RNA-binding protein 1</fullName>
    </alternativeName>
</protein>
<dbReference type="InterPro" id="IPR001537">
    <property type="entry name" value="SpoU_MeTrfase"/>
</dbReference>
<dbReference type="InParanoid" id="A0A200QWZ7"/>